<evidence type="ECO:0000313" key="2">
    <source>
        <dbReference type="EMBL" id="EDP89874.1"/>
    </source>
</evidence>
<proteinExistence type="predicted"/>
<dbReference type="EMBL" id="CH445328">
    <property type="protein sequence ID" value="EDP89874.1"/>
    <property type="molecule type" value="Genomic_DNA"/>
</dbReference>
<dbReference type="AlphaFoldDB" id="A9JX25"/>
<dbReference type="HOGENOM" id="CLU_1475662_0_0_1"/>
<sequence length="183" mass="18793">MLTKLPPISSHRSITTAPTATPTIAPAVLTAPPPVDTALALAGASPANVVVALNPPTVLFAPCTILLASRDVLAAAMTGTLVSVAPQTQWLKLPANMLTQNGASDALHAMAPGSSKHDLSSRQEASDAELTQRVIGAQDEDAQHPNQFAEDEERHVDAAVQERGNPAHALVCLASGTGFGTAE</sequence>
<feature type="region of interest" description="Disordered" evidence="1">
    <location>
        <begin position="109"/>
        <end position="129"/>
    </location>
</feature>
<gene>
    <name evidence="2" type="ORF">SNOG_20028</name>
</gene>
<reference evidence="3" key="1">
    <citation type="journal article" date="2007" name="Plant Cell">
        <title>Dothideomycete-plant interactions illuminated by genome sequencing and EST analysis of the wheat pathogen Stagonospora nodorum.</title>
        <authorList>
            <person name="Hane J.K."/>
            <person name="Lowe R.G."/>
            <person name="Solomon P.S."/>
            <person name="Tan K.C."/>
            <person name="Schoch C.L."/>
            <person name="Spatafora J.W."/>
            <person name="Crous P.W."/>
            <person name="Kodira C."/>
            <person name="Birren B.W."/>
            <person name="Galagan J.E."/>
            <person name="Torriani S.F."/>
            <person name="McDonald B.A."/>
            <person name="Oliver R.P."/>
        </authorList>
    </citation>
    <scope>NUCLEOTIDE SEQUENCE [LARGE SCALE GENOMIC DNA]</scope>
    <source>
        <strain evidence="3">SN15 / ATCC MYA-4574 / FGSC 10173</strain>
    </source>
</reference>
<name>A9JX25_PHANO</name>
<dbReference type="InParanoid" id="A9JX25"/>
<accession>A9JX25</accession>
<dbReference type="Proteomes" id="UP000001055">
    <property type="component" value="Unassembled WGS sequence"/>
</dbReference>
<dbReference type="GeneID" id="5970132"/>
<protein>
    <submittedName>
        <fullName evidence="2">Uncharacterized protein</fullName>
    </submittedName>
</protein>
<evidence type="ECO:0000313" key="3">
    <source>
        <dbReference type="Proteomes" id="UP000001055"/>
    </source>
</evidence>
<organism evidence="2 3">
    <name type="scientific">Phaeosphaeria nodorum (strain SN15 / ATCC MYA-4574 / FGSC 10173)</name>
    <name type="common">Glume blotch fungus</name>
    <name type="synonym">Parastagonospora nodorum</name>
    <dbReference type="NCBI Taxonomy" id="321614"/>
    <lineage>
        <taxon>Eukaryota</taxon>
        <taxon>Fungi</taxon>
        <taxon>Dikarya</taxon>
        <taxon>Ascomycota</taxon>
        <taxon>Pezizomycotina</taxon>
        <taxon>Dothideomycetes</taxon>
        <taxon>Pleosporomycetidae</taxon>
        <taxon>Pleosporales</taxon>
        <taxon>Pleosporineae</taxon>
        <taxon>Phaeosphaeriaceae</taxon>
        <taxon>Parastagonospora</taxon>
    </lineage>
</organism>
<evidence type="ECO:0000256" key="1">
    <source>
        <dbReference type="SAM" id="MobiDB-lite"/>
    </source>
</evidence>
<dbReference type="KEGG" id="pno:SNOG_20028"/>
<dbReference type="RefSeq" id="XP_001793275.1">
    <property type="nucleotide sequence ID" value="XM_001793223.1"/>
</dbReference>
<feature type="compositionally biased region" description="Basic and acidic residues" evidence="1">
    <location>
        <begin position="115"/>
        <end position="125"/>
    </location>
</feature>